<dbReference type="Proteomes" id="UP000814128">
    <property type="component" value="Unassembled WGS sequence"/>
</dbReference>
<gene>
    <name evidence="1" type="ORF">K488DRAFT_85181</name>
</gene>
<reference evidence="1" key="1">
    <citation type="submission" date="2021-02" db="EMBL/GenBank/DDBJ databases">
        <authorList>
            <consortium name="DOE Joint Genome Institute"/>
            <person name="Ahrendt S."/>
            <person name="Looney B.P."/>
            <person name="Miyauchi S."/>
            <person name="Morin E."/>
            <person name="Drula E."/>
            <person name="Courty P.E."/>
            <person name="Chicoki N."/>
            <person name="Fauchery L."/>
            <person name="Kohler A."/>
            <person name="Kuo A."/>
            <person name="Labutti K."/>
            <person name="Pangilinan J."/>
            <person name="Lipzen A."/>
            <person name="Riley R."/>
            <person name="Andreopoulos W."/>
            <person name="He G."/>
            <person name="Johnson J."/>
            <person name="Barry K.W."/>
            <person name="Grigoriev I.V."/>
            <person name="Nagy L."/>
            <person name="Hibbett D."/>
            <person name="Henrissat B."/>
            <person name="Matheny P.B."/>
            <person name="Labbe J."/>
            <person name="Martin F."/>
        </authorList>
    </citation>
    <scope>NUCLEOTIDE SEQUENCE</scope>
    <source>
        <strain evidence="1">EC-137</strain>
    </source>
</reference>
<comment type="caution">
    <text evidence="1">The sequence shown here is derived from an EMBL/GenBank/DDBJ whole genome shotgun (WGS) entry which is preliminary data.</text>
</comment>
<dbReference type="EMBL" id="MU273526">
    <property type="protein sequence ID" value="KAI0033178.1"/>
    <property type="molecule type" value="Genomic_DNA"/>
</dbReference>
<proteinExistence type="predicted"/>
<keyword evidence="2" id="KW-1185">Reference proteome</keyword>
<reference evidence="1" key="2">
    <citation type="journal article" date="2022" name="New Phytol.">
        <title>Evolutionary transition to the ectomycorrhizal habit in the genomes of a hyperdiverse lineage of mushroom-forming fungi.</title>
        <authorList>
            <person name="Looney B."/>
            <person name="Miyauchi S."/>
            <person name="Morin E."/>
            <person name="Drula E."/>
            <person name="Courty P.E."/>
            <person name="Kohler A."/>
            <person name="Kuo A."/>
            <person name="LaButti K."/>
            <person name="Pangilinan J."/>
            <person name="Lipzen A."/>
            <person name="Riley R."/>
            <person name="Andreopoulos W."/>
            <person name="He G."/>
            <person name="Johnson J."/>
            <person name="Nolan M."/>
            <person name="Tritt A."/>
            <person name="Barry K.W."/>
            <person name="Grigoriev I.V."/>
            <person name="Nagy L.G."/>
            <person name="Hibbett D."/>
            <person name="Henrissat B."/>
            <person name="Matheny P.B."/>
            <person name="Labbe J."/>
            <person name="Martin F.M."/>
        </authorList>
    </citation>
    <scope>NUCLEOTIDE SEQUENCE</scope>
    <source>
        <strain evidence="1">EC-137</strain>
    </source>
</reference>
<sequence length="387" mass="43792">MSSVPAPPLPASDTDPQILQAAERRAVSKKSFSPFKRVKQGSLSGSNHPPAPAFISRHVSQAEPDLVVDIGDSLDELPLDRDVYRWAVLYENQRGLTILSTQLYSSLSLLPTDPPPFTIPEGACLDKSQPELSFSEYPLPDGSWEWVSSAWMIDMRDDGEVSYDGFEYNWIFRRHHWRPDCRFGGFVRRRRFVRLMVRRAKALRPHAETNTSLAQSSSRSTTSFSLTFDRDHALALAQDVWKGDENDWNRCSNLMRYVIRDGMRLEMWRTWLGVTGPTPDDSRSMLTPMTDGTMPPSESITAKPFAVEVEPAGRERPPTEWVAAVVREHYEELFAQFVYPESRAELAKLLAERVGMDVLPANGHGQQIVDFYSYSTQLSMLSGTTAE</sequence>
<protein>
    <submittedName>
        <fullName evidence="1">Uncharacterized protein</fullName>
    </submittedName>
</protein>
<accession>A0ACB8QMV3</accession>
<organism evidence="1 2">
    <name type="scientific">Vararia minispora EC-137</name>
    <dbReference type="NCBI Taxonomy" id="1314806"/>
    <lineage>
        <taxon>Eukaryota</taxon>
        <taxon>Fungi</taxon>
        <taxon>Dikarya</taxon>
        <taxon>Basidiomycota</taxon>
        <taxon>Agaricomycotina</taxon>
        <taxon>Agaricomycetes</taxon>
        <taxon>Russulales</taxon>
        <taxon>Lachnocladiaceae</taxon>
        <taxon>Vararia</taxon>
    </lineage>
</organism>
<evidence type="ECO:0000313" key="1">
    <source>
        <dbReference type="EMBL" id="KAI0033178.1"/>
    </source>
</evidence>
<evidence type="ECO:0000313" key="2">
    <source>
        <dbReference type="Proteomes" id="UP000814128"/>
    </source>
</evidence>
<name>A0ACB8QMV3_9AGAM</name>